<dbReference type="AlphaFoldDB" id="A0A9W6D3B7"/>
<evidence type="ECO:0000313" key="3">
    <source>
        <dbReference type="EMBL" id="GLI28868.1"/>
    </source>
</evidence>
<comment type="caution">
    <text evidence="3">The sequence shown here is derived from an EMBL/GenBank/DDBJ whole genome shotgun (WGS) entry which is preliminary data.</text>
</comment>
<reference evidence="3" key="1">
    <citation type="submission" date="2022-12" db="EMBL/GenBank/DDBJ databases">
        <title>Reference genome sequencing for broad-spectrum identification of bacterial and archaeal isolates by mass spectrometry.</title>
        <authorList>
            <person name="Sekiguchi Y."/>
            <person name="Tourlousse D.M."/>
        </authorList>
    </citation>
    <scope>NUCLEOTIDE SEQUENCE</scope>
    <source>
        <strain evidence="3">14</strain>
    </source>
</reference>
<evidence type="ECO:0000256" key="1">
    <source>
        <dbReference type="SAM" id="MobiDB-lite"/>
    </source>
</evidence>
<feature type="compositionally biased region" description="Low complexity" evidence="1">
    <location>
        <begin position="124"/>
        <end position="135"/>
    </location>
</feature>
<feature type="compositionally biased region" description="Gly residues" evidence="1">
    <location>
        <begin position="156"/>
        <end position="170"/>
    </location>
</feature>
<evidence type="ECO:0000256" key="2">
    <source>
        <dbReference type="SAM" id="Phobius"/>
    </source>
</evidence>
<feature type="transmembrane region" description="Helical" evidence="2">
    <location>
        <begin position="92"/>
        <end position="115"/>
    </location>
</feature>
<sequence length="267" mass="28314">MYRPRWGIRHPHWGSDACAQAPHSARRSPTLVSDERITRHDTEDAMSDDGTNRPEDADATRPIDHAETVPMTPVQADPAPEESPETDGRRTALILISILAGVLLIAVIVLVVLLLTGGSDEAEPVAAPSPTATETTEPEPTESEEPEDDTDEGGDDASGGGGSTDGGGGDTTPAPVFTTTAYEPEIANCDGVSSVPLRFQWMSDGAEQAWFGIGTTDAKAAPYEEVFPNEEVYEGVSFQCSEESEIYTVTLEGPGGITSHTFEVVRG</sequence>
<feature type="compositionally biased region" description="Acidic residues" evidence="1">
    <location>
        <begin position="136"/>
        <end position="155"/>
    </location>
</feature>
<keyword evidence="2" id="KW-0812">Transmembrane</keyword>
<feature type="region of interest" description="Disordered" evidence="1">
    <location>
        <begin position="121"/>
        <end position="177"/>
    </location>
</feature>
<feature type="compositionally biased region" description="Basic and acidic residues" evidence="1">
    <location>
        <begin position="33"/>
        <end position="43"/>
    </location>
</feature>
<feature type="region of interest" description="Disordered" evidence="1">
    <location>
        <begin position="12"/>
        <end position="86"/>
    </location>
</feature>
<keyword evidence="4" id="KW-1185">Reference proteome</keyword>
<dbReference type="EMBL" id="BSDP01000001">
    <property type="protein sequence ID" value="GLI28868.1"/>
    <property type="molecule type" value="Genomic_DNA"/>
</dbReference>
<feature type="compositionally biased region" description="Basic and acidic residues" evidence="1">
    <location>
        <begin position="50"/>
        <end position="67"/>
    </location>
</feature>
<gene>
    <name evidence="3" type="ORF">ARHIZOSPH14_31100</name>
</gene>
<protein>
    <submittedName>
        <fullName evidence="3">Uncharacterized protein</fullName>
    </submittedName>
</protein>
<proteinExistence type="predicted"/>
<evidence type="ECO:0000313" key="4">
    <source>
        <dbReference type="Proteomes" id="UP001144396"/>
    </source>
</evidence>
<dbReference type="Proteomes" id="UP001144396">
    <property type="component" value="Unassembled WGS sequence"/>
</dbReference>
<keyword evidence="2" id="KW-0472">Membrane</keyword>
<organism evidence="3 4">
    <name type="scientific">Agromyces rhizosphaerae</name>
    <dbReference type="NCBI Taxonomy" id="88374"/>
    <lineage>
        <taxon>Bacteria</taxon>
        <taxon>Bacillati</taxon>
        <taxon>Actinomycetota</taxon>
        <taxon>Actinomycetes</taxon>
        <taxon>Micrococcales</taxon>
        <taxon>Microbacteriaceae</taxon>
        <taxon>Agromyces</taxon>
    </lineage>
</organism>
<keyword evidence="2" id="KW-1133">Transmembrane helix</keyword>
<name>A0A9W6D3B7_9MICO</name>
<accession>A0A9W6D3B7</accession>